<organism evidence="2 3">
    <name type="scientific">Araneus ventricosus</name>
    <name type="common">Orbweaver spider</name>
    <name type="synonym">Epeira ventricosa</name>
    <dbReference type="NCBI Taxonomy" id="182803"/>
    <lineage>
        <taxon>Eukaryota</taxon>
        <taxon>Metazoa</taxon>
        <taxon>Ecdysozoa</taxon>
        <taxon>Arthropoda</taxon>
        <taxon>Chelicerata</taxon>
        <taxon>Arachnida</taxon>
        <taxon>Araneae</taxon>
        <taxon>Araneomorphae</taxon>
        <taxon>Entelegynae</taxon>
        <taxon>Araneoidea</taxon>
        <taxon>Araneidae</taxon>
        <taxon>Araneus</taxon>
    </lineage>
</organism>
<proteinExistence type="predicted"/>
<protein>
    <recommendedName>
        <fullName evidence="4">Transmembrane protein</fullName>
    </recommendedName>
</protein>
<feature type="transmembrane region" description="Helical" evidence="1">
    <location>
        <begin position="42"/>
        <end position="60"/>
    </location>
</feature>
<keyword evidence="1" id="KW-0812">Transmembrane</keyword>
<keyword evidence="1" id="KW-1133">Transmembrane helix</keyword>
<accession>A0A4Y2K5D1</accession>
<dbReference type="AlphaFoldDB" id="A0A4Y2K5D1"/>
<comment type="caution">
    <text evidence="2">The sequence shown here is derived from an EMBL/GenBank/DDBJ whole genome shotgun (WGS) entry which is preliminary data.</text>
</comment>
<reference evidence="2 3" key="1">
    <citation type="journal article" date="2019" name="Sci. Rep.">
        <title>Orb-weaving spider Araneus ventricosus genome elucidates the spidroin gene catalogue.</title>
        <authorList>
            <person name="Kono N."/>
            <person name="Nakamura H."/>
            <person name="Ohtoshi R."/>
            <person name="Moran D.A.P."/>
            <person name="Shinohara A."/>
            <person name="Yoshida Y."/>
            <person name="Fujiwara M."/>
            <person name="Mori M."/>
            <person name="Tomita M."/>
            <person name="Arakawa K."/>
        </authorList>
    </citation>
    <scope>NUCLEOTIDE SEQUENCE [LARGE SCALE GENOMIC DNA]</scope>
</reference>
<name>A0A4Y2K5D1_ARAVE</name>
<evidence type="ECO:0000313" key="2">
    <source>
        <dbReference type="EMBL" id="GBM96766.1"/>
    </source>
</evidence>
<evidence type="ECO:0000313" key="3">
    <source>
        <dbReference type="Proteomes" id="UP000499080"/>
    </source>
</evidence>
<dbReference type="Proteomes" id="UP000499080">
    <property type="component" value="Unassembled WGS sequence"/>
</dbReference>
<evidence type="ECO:0008006" key="4">
    <source>
        <dbReference type="Google" id="ProtNLM"/>
    </source>
</evidence>
<keyword evidence="1" id="KW-0472">Membrane</keyword>
<gene>
    <name evidence="2" type="ORF">AVEN_178011_1</name>
</gene>
<dbReference type="EMBL" id="BGPR01004174">
    <property type="protein sequence ID" value="GBM96766.1"/>
    <property type="molecule type" value="Genomic_DNA"/>
</dbReference>
<evidence type="ECO:0000256" key="1">
    <source>
        <dbReference type="SAM" id="Phobius"/>
    </source>
</evidence>
<sequence length="97" mass="10805">MGSSKRKSNIPADKDKVFNVSNVSFTNQKTRRMRVTKISSRIAQTLSIILHVTISFMLILKSIPGQLLLQTSAEGNDLMSQMNVSLSATIKARHEML</sequence>
<keyword evidence="3" id="KW-1185">Reference proteome</keyword>